<proteinExistence type="predicted"/>
<dbReference type="Proteomes" id="UP000244855">
    <property type="component" value="Unassembled WGS sequence"/>
</dbReference>
<accession>A0A2V1E4K0</accession>
<evidence type="ECO:0000313" key="3">
    <source>
        <dbReference type="EMBL" id="PVI04594.1"/>
    </source>
</evidence>
<keyword evidence="4" id="KW-1185">Reference proteome</keyword>
<feature type="signal peptide" evidence="2">
    <location>
        <begin position="1"/>
        <end position="17"/>
    </location>
</feature>
<gene>
    <name evidence="3" type="ORF">DM02DRAFT_651540</name>
</gene>
<evidence type="ECO:0000256" key="2">
    <source>
        <dbReference type="SAM" id="SignalP"/>
    </source>
</evidence>
<sequence length="131" mass="14312">MKLSVALSLAFAALAFSAPHDINEENDALEARQIRVPNIPNPSQLIPGRQPANQPAQQPQQQAGSNVPPRDLSAPFRSGRRDLPRRRLRRDVDDINEGDDALEARQIPGLPKQISGLPKQIPNPAKIIPGL</sequence>
<evidence type="ECO:0000313" key="4">
    <source>
        <dbReference type="Proteomes" id="UP000244855"/>
    </source>
</evidence>
<reference evidence="3 4" key="1">
    <citation type="journal article" date="2018" name="Sci. Rep.">
        <title>Comparative genomics provides insights into the lifestyle and reveals functional heterogeneity of dark septate endophytic fungi.</title>
        <authorList>
            <person name="Knapp D.G."/>
            <person name="Nemeth J.B."/>
            <person name="Barry K."/>
            <person name="Hainaut M."/>
            <person name="Henrissat B."/>
            <person name="Johnson J."/>
            <person name="Kuo A."/>
            <person name="Lim J.H.P."/>
            <person name="Lipzen A."/>
            <person name="Nolan M."/>
            <person name="Ohm R.A."/>
            <person name="Tamas L."/>
            <person name="Grigoriev I.V."/>
            <person name="Spatafora J.W."/>
            <person name="Nagy L.G."/>
            <person name="Kovacs G.M."/>
        </authorList>
    </citation>
    <scope>NUCLEOTIDE SEQUENCE [LARGE SCALE GENOMIC DNA]</scope>
    <source>
        <strain evidence="3 4">DSE2036</strain>
    </source>
</reference>
<dbReference type="EMBL" id="KZ805320">
    <property type="protein sequence ID" value="PVI04594.1"/>
    <property type="molecule type" value="Genomic_DNA"/>
</dbReference>
<protein>
    <submittedName>
        <fullName evidence="3">Uncharacterized protein</fullName>
    </submittedName>
</protein>
<feature type="compositionally biased region" description="Low complexity" evidence="1">
    <location>
        <begin position="50"/>
        <end position="63"/>
    </location>
</feature>
<organism evidence="3 4">
    <name type="scientific">Periconia macrospinosa</name>
    <dbReference type="NCBI Taxonomy" id="97972"/>
    <lineage>
        <taxon>Eukaryota</taxon>
        <taxon>Fungi</taxon>
        <taxon>Dikarya</taxon>
        <taxon>Ascomycota</taxon>
        <taxon>Pezizomycotina</taxon>
        <taxon>Dothideomycetes</taxon>
        <taxon>Pleosporomycetidae</taxon>
        <taxon>Pleosporales</taxon>
        <taxon>Massarineae</taxon>
        <taxon>Periconiaceae</taxon>
        <taxon>Periconia</taxon>
    </lineage>
</organism>
<feature type="region of interest" description="Disordered" evidence="1">
    <location>
        <begin position="36"/>
        <end position="131"/>
    </location>
</feature>
<name>A0A2V1E4K0_9PLEO</name>
<keyword evidence="2" id="KW-0732">Signal</keyword>
<dbReference type="AlphaFoldDB" id="A0A2V1E4K0"/>
<feature type="chain" id="PRO_5016168667" evidence="2">
    <location>
        <begin position="18"/>
        <end position="131"/>
    </location>
</feature>
<evidence type="ECO:0000256" key="1">
    <source>
        <dbReference type="SAM" id="MobiDB-lite"/>
    </source>
</evidence>